<proteinExistence type="predicted"/>
<name>A0A1J5Q0H9_9ZZZZ</name>
<dbReference type="AlphaFoldDB" id="A0A1J5Q0H9"/>
<evidence type="ECO:0000313" key="2">
    <source>
        <dbReference type="EMBL" id="OIQ76850.1"/>
    </source>
</evidence>
<accession>A0A1J5Q0H9</accession>
<gene>
    <name evidence="2" type="ORF">GALL_414650</name>
</gene>
<organism evidence="2">
    <name type="scientific">mine drainage metagenome</name>
    <dbReference type="NCBI Taxonomy" id="410659"/>
    <lineage>
        <taxon>unclassified sequences</taxon>
        <taxon>metagenomes</taxon>
        <taxon>ecological metagenomes</taxon>
    </lineage>
</organism>
<evidence type="ECO:0000259" key="1">
    <source>
        <dbReference type="Pfam" id="PF13682"/>
    </source>
</evidence>
<protein>
    <recommendedName>
        <fullName evidence="1">Chemoreceptor zinc-binding domain-containing protein</fullName>
    </recommendedName>
</protein>
<comment type="caution">
    <text evidence="2">The sequence shown here is derived from an EMBL/GenBank/DDBJ whole genome shotgun (WGS) entry which is preliminary data.</text>
</comment>
<dbReference type="Gene3D" id="1.20.120.30">
    <property type="entry name" value="Aspartate receptor, ligand-binding domain"/>
    <property type="match status" value="1"/>
</dbReference>
<feature type="domain" description="Chemoreceptor zinc-binding" evidence="1">
    <location>
        <begin position="12"/>
        <end position="82"/>
    </location>
</feature>
<reference evidence="2" key="1">
    <citation type="submission" date="2016-10" db="EMBL/GenBank/DDBJ databases">
        <title>Sequence of Gallionella enrichment culture.</title>
        <authorList>
            <person name="Poehlein A."/>
            <person name="Muehling M."/>
            <person name="Daniel R."/>
        </authorList>
    </citation>
    <scope>NUCLEOTIDE SEQUENCE</scope>
</reference>
<sequence>MTLNFFTATKAHKAWKQRLHDCVSSACATLDPDAIALDNRCDLGKWLYGVQASRPALSADTRKLFTRLLDQHAEFHRAAAHVARQAQSDRQKEALQQLQGGDYARISNQVIGTLGELYLKRGEFGME</sequence>
<dbReference type="EMBL" id="MLJW01001756">
    <property type="protein sequence ID" value="OIQ76850.1"/>
    <property type="molecule type" value="Genomic_DNA"/>
</dbReference>
<dbReference type="InterPro" id="IPR025991">
    <property type="entry name" value="Chemoreceptor_zinc-bind_dom"/>
</dbReference>
<dbReference type="Pfam" id="PF13682">
    <property type="entry name" value="CZB"/>
    <property type="match status" value="1"/>
</dbReference>